<keyword evidence="2" id="KW-0238">DNA-binding</keyword>
<evidence type="ECO:0000259" key="4">
    <source>
        <dbReference type="PROSITE" id="PS51063"/>
    </source>
</evidence>
<dbReference type="PROSITE" id="PS51063">
    <property type="entry name" value="HTH_CRP_2"/>
    <property type="match status" value="1"/>
</dbReference>
<evidence type="ECO:0000256" key="1">
    <source>
        <dbReference type="ARBA" id="ARBA00023015"/>
    </source>
</evidence>
<dbReference type="AlphaFoldDB" id="A0A160PKT5"/>
<dbReference type="GO" id="GO:0003677">
    <property type="term" value="F:DNA binding"/>
    <property type="evidence" value="ECO:0007669"/>
    <property type="project" value="UniProtKB-KW"/>
</dbReference>
<dbReference type="CDD" id="cd00038">
    <property type="entry name" value="CAP_ED"/>
    <property type="match status" value="1"/>
</dbReference>
<dbReference type="InterPro" id="IPR012318">
    <property type="entry name" value="HTH_CRP"/>
</dbReference>
<dbReference type="InterPro" id="IPR036388">
    <property type="entry name" value="WH-like_DNA-bd_sf"/>
</dbReference>
<dbReference type="InterPro" id="IPR014710">
    <property type="entry name" value="RmlC-like_jellyroll"/>
</dbReference>
<organism evidence="5 6">
    <name type="scientific">Methylorubrum populi</name>
    <dbReference type="NCBI Taxonomy" id="223967"/>
    <lineage>
        <taxon>Bacteria</taxon>
        <taxon>Pseudomonadati</taxon>
        <taxon>Pseudomonadota</taxon>
        <taxon>Alphaproteobacteria</taxon>
        <taxon>Hyphomicrobiales</taxon>
        <taxon>Methylobacteriaceae</taxon>
        <taxon>Methylorubrum</taxon>
    </lineage>
</organism>
<dbReference type="Pfam" id="PF13545">
    <property type="entry name" value="HTH_Crp_2"/>
    <property type="match status" value="1"/>
</dbReference>
<evidence type="ECO:0000256" key="3">
    <source>
        <dbReference type="ARBA" id="ARBA00023163"/>
    </source>
</evidence>
<dbReference type="Gene3D" id="1.10.10.10">
    <property type="entry name" value="Winged helix-like DNA-binding domain superfamily/Winged helix DNA-binding domain"/>
    <property type="match status" value="1"/>
</dbReference>
<dbReference type="OrthoDB" id="7584044at2"/>
<evidence type="ECO:0000313" key="6">
    <source>
        <dbReference type="Proteomes" id="UP000218288"/>
    </source>
</evidence>
<dbReference type="InterPro" id="IPR000595">
    <property type="entry name" value="cNMP-bd_dom"/>
</dbReference>
<dbReference type="EMBL" id="AP014809">
    <property type="protein sequence ID" value="BAU92480.1"/>
    <property type="molecule type" value="Genomic_DNA"/>
</dbReference>
<gene>
    <name evidence="5" type="ORF">MPPM_3875</name>
</gene>
<dbReference type="SMART" id="SM00419">
    <property type="entry name" value="HTH_CRP"/>
    <property type="match status" value="1"/>
</dbReference>
<keyword evidence="3" id="KW-0804">Transcription</keyword>
<proteinExistence type="predicted"/>
<dbReference type="Proteomes" id="UP000218288">
    <property type="component" value="Chromosome"/>
</dbReference>
<dbReference type="InterPro" id="IPR018490">
    <property type="entry name" value="cNMP-bd_dom_sf"/>
</dbReference>
<dbReference type="InterPro" id="IPR036390">
    <property type="entry name" value="WH_DNA-bd_sf"/>
</dbReference>
<dbReference type="GO" id="GO:0006355">
    <property type="term" value="P:regulation of DNA-templated transcription"/>
    <property type="evidence" value="ECO:0007669"/>
    <property type="project" value="InterPro"/>
</dbReference>
<dbReference type="SUPFAM" id="SSF46785">
    <property type="entry name" value="Winged helix' DNA-binding domain"/>
    <property type="match status" value="1"/>
</dbReference>
<dbReference type="Pfam" id="PF00027">
    <property type="entry name" value="cNMP_binding"/>
    <property type="match status" value="1"/>
</dbReference>
<dbReference type="SUPFAM" id="SSF51206">
    <property type="entry name" value="cAMP-binding domain-like"/>
    <property type="match status" value="1"/>
</dbReference>
<protein>
    <submittedName>
        <fullName evidence="5">Putative transcriptional regulator</fullName>
    </submittedName>
</protein>
<reference evidence="5 6" key="1">
    <citation type="journal article" date="2016" name="Genome Announc.">
        <title>Complete Genome Sequence of Methylobacterium populi P-1M, Isolated from Pink-Pigmented Household Biofilm.</title>
        <authorList>
            <person name="Morohoshi T."/>
            <person name="Ikeda T."/>
        </authorList>
    </citation>
    <scope>NUCLEOTIDE SEQUENCE [LARGE SCALE GENOMIC DNA]</scope>
    <source>
        <strain evidence="5 6">P-1M</strain>
    </source>
</reference>
<feature type="domain" description="HTH crp-type" evidence="4">
    <location>
        <begin position="166"/>
        <end position="240"/>
    </location>
</feature>
<sequence length="248" mass="26773">MSSLQSLISAPLHRSSPEYDGAIDPFAARLTAFASLSGNDRAALAELVSRAAAVASHTDLVRDGEVADVAFLVLDGIACRYLQKASGARQILALLLPGDLCDSDLIHLERWDHGIATLSSCRVARVPRAMLEDLTNTHPTIELALRRARLEAEARSRGWLAALGVCSATERLARLFYEIAERLHAVGHGERHACTLRLTQLDLAECIGVTTVHVSRVLRELRQSGVIEFKGGQLRLLDRAGLAALAAS</sequence>
<accession>A0A160PKT5</accession>
<name>A0A160PKT5_9HYPH</name>
<dbReference type="RefSeq" id="WP_096486414.1">
    <property type="nucleotide sequence ID" value="NZ_AP014809.1"/>
</dbReference>
<evidence type="ECO:0000256" key="2">
    <source>
        <dbReference type="ARBA" id="ARBA00023125"/>
    </source>
</evidence>
<dbReference type="Gene3D" id="2.60.120.10">
    <property type="entry name" value="Jelly Rolls"/>
    <property type="match status" value="1"/>
</dbReference>
<keyword evidence="1" id="KW-0805">Transcription regulation</keyword>
<evidence type="ECO:0000313" key="5">
    <source>
        <dbReference type="EMBL" id="BAU92480.1"/>
    </source>
</evidence>